<proteinExistence type="predicted"/>
<dbReference type="PANTHER" id="PTHR46481">
    <property type="entry name" value="ZINC FINGER BED DOMAIN-CONTAINING PROTEIN 4"/>
    <property type="match status" value="1"/>
</dbReference>
<evidence type="ECO:0000313" key="9">
    <source>
        <dbReference type="Proteomes" id="UP000017559"/>
    </source>
</evidence>
<keyword evidence="4" id="KW-0862">Zinc</keyword>
<evidence type="ECO:0000256" key="5">
    <source>
        <dbReference type="ARBA" id="ARBA00023242"/>
    </source>
</evidence>
<evidence type="ECO:0000256" key="3">
    <source>
        <dbReference type="ARBA" id="ARBA00022771"/>
    </source>
</evidence>
<evidence type="ECO:0000256" key="4">
    <source>
        <dbReference type="ARBA" id="ARBA00022833"/>
    </source>
</evidence>
<dbReference type="InterPro" id="IPR012337">
    <property type="entry name" value="RNaseH-like_sf"/>
</dbReference>
<sequence>MPHTIHLAVLELLQSLGAISDNDLTKAVSQKNAYQDCVTAPVSRSHDDNAAYQTEGSDITEMEEDFLAVKSPLKKAWTCKVHSSYEDARKLTETALNLILDVKTHWSSTHQMLCHALDYCSAVDSYIAKDHDLRDSYDLYKADWEAIELVCQWLKAFRCATTQMSSTKCPMLFSIQAMFRSLQQELKEGLCSAHKKLSNYYTKFDKSPYYVWVALLDPRISYVGLQDDFADDVILSDNLEDFKAQLHTFFNETYANHLPCNSFQESSASTNLALKGSPHKMNFTSYYTKKLQLETNELEEYFKLAPQDFDTTDPIDWWYHHHKVFPNLYCLARDLLAIPGSAVAVEQIFSSGRDTISLCQASLKPETTGVFQLIQIVMCHRAQNFQIFSDGHRSWRVHPNRLGL</sequence>
<dbReference type="HOGENOM" id="CLU_681670_0_0_1"/>
<evidence type="ECO:0000256" key="1">
    <source>
        <dbReference type="ARBA" id="ARBA00004123"/>
    </source>
</evidence>
<dbReference type="GO" id="GO:0008270">
    <property type="term" value="F:zinc ion binding"/>
    <property type="evidence" value="ECO:0007669"/>
    <property type="project" value="UniProtKB-KW"/>
</dbReference>
<keyword evidence="9" id="KW-1185">Reference proteome</keyword>
<dbReference type="InterPro" id="IPR008906">
    <property type="entry name" value="HATC_C_dom"/>
</dbReference>
<dbReference type="Proteomes" id="UP000017559">
    <property type="component" value="Unassembled WGS sequence"/>
</dbReference>
<keyword evidence="3" id="KW-0863">Zinc-finger</keyword>
<dbReference type="AlphaFoldDB" id="V2WPK3"/>
<protein>
    <submittedName>
        <fullName evidence="8">Ac transposase</fullName>
    </submittedName>
</protein>
<dbReference type="PANTHER" id="PTHR46481:SF10">
    <property type="entry name" value="ZINC FINGER BED DOMAIN-CONTAINING PROTEIN 39"/>
    <property type="match status" value="1"/>
</dbReference>
<accession>V2WPK3</accession>
<comment type="subcellular location">
    <subcellularLocation>
        <location evidence="1">Nucleus</location>
    </subcellularLocation>
</comment>
<dbReference type="GO" id="GO:0005634">
    <property type="term" value="C:nucleus"/>
    <property type="evidence" value="ECO:0007669"/>
    <property type="project" value="UniProtKB-SubCell"/>
</dbReference>
<keyword evidence="6" id="KW-0732">Signal</keyword>
<dbReference type="EMBL" id="AWSO01001910">
    <property type="protein sequence ID" value="ESK82481.1"/>
    <property type="molecule type" value="Genomic_DNA"/>
</dbReference>
<reference evidence="8 9" key="1">
    <citation type="journal article" date="2014" name="BMC Genomics">
        <title>Genome and secretome analysis of the hemibiotrophic fungal pathogen, Moniliophthora roreri, which causes frosty pod rot disease of cacao: mechanisms of the biotrophic and necrotrophic phases.</title>
        <authorList>
            <person name="Meinhardt L.W."/>
            <person name="Costa G.G.L."/>
            <person name="Thomazella D.P.T."/>
            <person name="Teixeira P.J.P.L."/>
            <person name="Carazzolle M.F."/>
            <person name="Schuster S.C."/>
            <person name="Carlson J.E."/>
            <person name="Guiltinan M.J."/>
            <person name="Mieczkowski P."/>
            <person name="Farmer A."/>
            <person name="Ramaraj T."/>
            <person name="Crozier J."/>
            <person name="Davis R.E."/>
            <person name="Shao J."/>
            <person name="Melnick R.L."/>
            <person name="Pereira G.A.G."/>
            <person name="Bailey B.A."/>
        </authorList>
    </citation>
    <scope>NUCLEOTIDE SEQUENCE [LARGE SCALE GENOMIC DNA]</scope>
    <source>
        <strain evidence="8 9">MCA 2997</strain>
    </source>
</reference>
<comment type="caution">
    <text evidence="8">The sequence shown here is derived from an EMBL/GenBank/DDBJ whole genome shotgun (WGS) entry which is preliminary data.</text>
</comment>
<dbReference type="OrthoDB" id="1607513at2759"/>
<feature type="chain" id="PRO_5004713058" evidence="6">
    <location>
        <begin position="19"/>
        <end position="404"/>
    </location>
</feature>
<dbReference type="GO" id="GO:0046983">
    <property type="term" value="F:protein dimerization activity"/>
    <property type="evidence" value="ECO:0007669"/>
    <property type="project" value="InterPro"/>
</dbReference>
<name>V2WPK3_MONRO</name>
<dbReference type="InterPro" id="IPR052035">
    <property type="entry name" value="ZnF_BED_domain_contain"/>
</dbReference>
<keyword evidence="5" id="KW-0539">Nucleus</keyword>
<feature type="domain" description="HAT C-terminal dimerisation" evidence="7">
    <location>
        <begin position="297"/>
        <end position="368"/>
    </location>
</feature>
<gene>
    <name evidence="8" type="ORF">Moror_8533</name>
</gene>
<evidence type="ECO:0000313" key="8">
    <source>
        <dbReference type="EMBL" id="ESK82481.1"/>
    </source>
</evidence>
<evidence type="ECO:0000259" key="7">
    <source>
        <dbReference type="Pfam" id="PF05699"/>
    </source>
</evidence>
<dbReference type="Pfam" id="PF05699">
    <property type="entry name" value="Dimer_Tnp_hAT"/>
    <property type="match status" value="1"/>
</dbReference>
<organism evidence="8 9">
    <name type="scientific">Moniliophthora roreri (strain MCA 2997)</name>
    <name type="common">Cocoa frosty pod rot fungus</name>
    <name type="synonym">Crinipellis roreri</name>
    <dbReference type="NCBI Taxonomy" id="1381753"/>
    <lineage>
        <taxon>Eukaryota</taxon>
        <taxon>Fungi</taxon>
        <taxon>Dikarya</taxon>
        <taxon>Basidiomycota</taxon>
        <taxon>Agaricomycotina</taxon>
        <taxon>Agaricomycetes</taxon>
        <taxon>Agaricomycetidae</taxon>
        <taxon>Agaricales</taxon>
        <taxon>Marasmiineae</taxon>
        <taxon>Marasmiaceae</taxon>
        <taxon>Moniliophthora</taxon>
    </lineage>
</organism>
<dbReference type="SUPFAM" id="SSF53098">
    <property type="entry name" value="Ribonuclease H-like"/>
    <property type="match status" value="1"/>
</dbReference>
<evidence type="ECO:0000256" key="2">
    <source>
        <dbReference type="ARBA" id="ARBA00022723"/>
    </source>
</evidence>
<feature type="signal peptide" evidence="6">
    <location>
        <begin position="1"/>
        <end position="18"/>
    </location>
</feature>
<dbReference type="KEGG" id="mrr:Moror_8533"/>
<evidence type="ECO:0000256" key="6">
    <source>
        <dbReference type="SAM" id="SignalP"/>
    </source>
</evidence>
<keyword evidence="2" id="KW-0479">Metal-binding</keyword>